<dbReference type="EMBL" id="JAAATY010000021">
    <property type="protein sequence ID" value="NRN68703.1"/>
    <property type="molecule type" value="Genomic_DNA"/>
</dbReference>
<gene>
    <name evidence="3" type="ORF">GC106_59490</name>
</gene>
<evidence type="ECO:0000259" key="2">
    <source>
        <dbReference type="PROSITE" id="PS50846"/>
    </source>
</evidence>
<evidence type="ECO:0000313" key="3">
    <source>
        <dbReference type="EMBL" id="NRN68703.1"/>
    </source>
</evidence>
<keyword evidence="1" id="KW-0479">Metal-binding</keyword>
<dbReference type="InterPro" id="IPR006121">
    <property type="entry name" value="HMA_dom"/>
</dbReference>
<organism evidence="3 4">
    <name type="scientific">Kibdelosporangium persicum</name>
    <dbReference type="NCBI Taxonomy" id="2698649"/>
    <lineage>
        <taxon>Bacteria</taxon>
        <taxon>Bacillati</taxon>
        <taxon>Actinomycetota</taxon>
        <taxon>Actinomycetes</taxon>
        <taxon>Pseudonocardiales</taxon>
        <taxon>Pseudonocardiaceae</taxon>
        <taxon>Kibdelosporangium</taxon>
    </lineage>
</organism>
<accession>A0ABX2FBV9</accession>
<dbReference type="InterPro" id="IPR017969">
    <property type="entry name" value="Heavy-metal-associated_CS"/>
</dbReference>
<keyword evidence="4" id="KW-1185">Reference proteome</keyword>
<evidence type="ECO:0000313" key="4">
    <source>
        <dbReference type="Proteomes" id="UP000763557"/>
    </source>
</evidence>
<dbReference type="SUPFAM" id="SSF55008">
    <property type="entry name" value="HMA, heavy metal-associated domain"/>
    <property type="match status" value="1"/>
</dbReference>
<reference evidence="3 4" key="1">
    <citation type="submission" date="2020-01" db="EMBL/GenBank/DDBJ databases">
        <title>Kibdelosporangium persica a novel Actinomycetes from a hot desert in Iran.</title>
        <authorList>
            <person name="Safaei N."/>
            <person name="Zaburannyi N."/>
            <person name="Mueller R."/>
            <person name="Wink J."/>
        </authorList>
    </citation>
    <scope>NUCLEOTIDE SEQUENCE [LARGE SCALE GENOMIC DNA]</scope>
    <source>
        <strain evidence="3 4">4NS15</strain>
    </source>
</reference>
<evidence type="ECO:0000256" key="1">
    <source>
        <dbReference type="ARBA" id="ARBA00022723"/>
    </source>
</evidence>
<dbReference type="PROSITE" id="PS01047">
    <property type="entry name" value="HMA_1"/>
    <property type="match status" value="1"/>
</dbReference>
<protein>
    <submittedName>
        <fullName evidence="3">Copper insertion chaperone and transporter component</fullName>
    </submittedName>
</protein>
<dbReference type="InterPro" id="IPR036163">
    <property type="entry name" value="HMA_dom_sf"/>
</dbReference>
<dbReference type="PROSITE" id="PS50846">
    <property type="entry name" value="HMA_2"/>
    <property type="match status" value="1"/>
</dbReference>
<name>A0ABX2FBV9_9PSEU</name>
<proteinExistence type="predicted"/>
<dbReference type="Proteomes" id="UP000763557">
    <property type="component" value="Unassembled WGS sequence"/>
</dbReference>
<dbReference type="RefSeq" id="WP_312873020.1">
    <property type="nucleotide sequence ID" value="NZ_CBCSGW010000006.1"/>
</dbReference>
<dbReference type="Pfam" id="PF00403">
    <property type="entry name" value="HMA"/>
    <property type="match status" value="1"/>
</dbReference>
<dbReference type="CDD" id="cd00371">
    <property type="entry name" value="HMA"/>
    <property type="match status" value="1"/>
</dbReference>
<dbReference type="InterPro" id="IPR000428">
    <property type="entry name" value="Cu-bd"/>
</dbReference>
<feature type="domain" description="HMA" evidence="2">
    <location>
        <begin position="1"/>
        <end position="66"/>
    </location>
</feature>
<dbReference type="PRINTS" id="PR00944">
    <property type="entry name" value="CUEXPORT"/>
</dbReference>
<sequence>MQTTYTVSGMTCQHCVTSVTEELSEIDGVTDVTVDLATGAVTVTSSAPLDEVAVKAAVTEAGYDLAG</sequence>
<comment type="caution">
    <text evidence="3">The sequence shown here is derived from an EMBL/GenBank/DDBJ whole genome shotgun (WGS) entry which is preliminary data.</text>
</comment>
<dbReference type="Gene3D" id="3.30.70.100">
    <property type="match status" value="1"/>
</dbReference>